<feature type="domain" description="Glycosyltransferase subfamily 4-like N-terminal" evidence="3">
    <location>
        <begin position="15"/>
        <end position="174"/>
    </location>
</feature>
<dbReference type="PANTHER" id="PTHR46401">
    <property type="entry name" value="GLYCOSYLTRANSFERASE WBBK-RELATED"/>
    <property type="match status" value="1"/>
</dbReference>
<name>A6DJH2_9BACT</name>
<dbReference type="Gene3D" id="3.40.50.2000">
    <property type="entry name" value="Glycogen Phosphorylase B"/>
    <property type="match status" value="2"/>
</dbReference>
<sequence length="378" mass="43014">MNVALSSFVLQGGRSGVARYIIDLVKAMGDVKQVETLKMLLPENDSHLIAKNDHLKFNISTSLFSNPVLSILWHNSYLPLSGVLKNIDLLHVPSYRRIPYVKKCPLIATVHDLATFNIDGKYDKMRMFYNRKIVPSLIKRCDRIITVSEFSKKDIVKFIGYDEDKIDVIYSGINQNLFYPRIKEYAKQQVKEEFGIDSPFLCYVSRIEPKGKNHFRLLEAFEKFKKLHPSDYKLLLVGSDWNGAAEFYQRVDESPVKDDVVFTGFTASAMLPVIYSAAELCVYPSLFEGFGFPVIEAMACGAPVICSNTSSLLEISEGRTPNFDPYSVEDIYSCITKTLESSHYLQDIEKNFDYANSFCWDRTAKNVYASYEKCLAGL</sequence>
<feature type="domain" description="Glycosyl transferase family 1" evidence="2">
    <location>
        <begin position="191"/>
        <end position="351"/>
    </location>
</feature>
<dbReference type="RefSeq" id="WP_007278043.1">
    <property type="nucleotide sequence ID" value="NZ_ABCK01000006.1"/>
</dbReference>
<dbReference type="SUPFAM" id="SSF53756">
    <property type="entry name" value="UDP-Glycosyltransferase/glycogen phosphorylase"/>
    <property type="match status" value="1"/>
</dbReference>
<dbReference type="GO" id="GO:0016757">
    <property type="term" value="F:glycosyltransferase activity"/>
    <property type="evidence" value="ECO:0007669"/>
    <property type="project" value="UniProtKB-KW"/>
</dbReference>
<comment type="caution">
    <text evidence="4">The sequence shown here is derived from an EMBL/GenBank/DDBJ whole genome shotgun (WGS) entry which is preliminary data.</text>
</comment>
<keyword evidence="5" id="KW-1185">Reference proteome</keyword>
<dbReference type="CDD" id="cd03809">
    <property type="entry name" value="GT4_MtfB-like"/>
    <property type="match status" value="1"/>
</dbReference>
<evidence type="ECO:0000313" key="5">
    <source>
        <dbReference type="Proteomes" id="UP000004947"/>
    </source>
</evidence>
<dbReference type="PANTHER" id="PTHR46401:SF2">
    <property type="entry name" value="GLYCOSYLTRANSFERASE WBBK-RELATED"/>
    <property type="match status" value="1"/>
</dbReference>
<organism evidence="4 5">
    <name type="scientific">Lentisphaera araneosa HTCC2155</name>
    <dbReference type="NCBI Taxonomy" id="313628"/>
    <lineage>
        <taxon>Bacteria</taxon>
        <taxon>Pseudomonadati</taxon>
        <taxon>Lentisphaerota</taxon>
        <taxon>Lentisphaeria</taxon>
        <taxon>Lentisphaerales</taxon>
        <taxon>Lentisphaeraceae</taxon>
        <taxon>Lentisphaera</taxon>
    </lineage>
</organism>
<dbReference type="STRING" id="313628.LNTAR_11856"/>
<evidence type="ECO:0000313" key="4">
    <source>
        <dbReference type="EMBL" id="EDM28046.1"/>
    </source>
</evidence>
<evidence type="ECO:0000256" key="1">
    <source>
        <dbReference type="ARBA" id="ARBA00022679"/>
    </source>
</evidence>
<evidence type="ECO:0000259" key="3">
    <source>
        <dbReference type="Pfam" id="PF13439"/>
    </source>
</evidence>
<dbReference type="Proteomes" id="UP000004947">
    <property type="component" value="Unassembled WGS sequence"/>
</dbReference>
<dbReference type="GO" id="GO:0009103">
    <property type="term" value="P:lipopolysaccharide biosynthetic process"/>
    <property type="evidence" value="ECO:0007669"/>
    <property type="project" value="TreeGrafter"/>
</dbReference>
<gene>
    <name evidence="4" type="ORF">LNTAR_11856</name>
</gene>
<evidence type="ECO:0000259" key="2">
    <source>
        <dbReference type="Pfam" id="PF00534"/>
    </source>
</evidence>
<dbReference type="AlphaFoldDB" id="A6DJH2"/>
<dbReference type="InterPro" id="IPR001296">
    <property type="entry name" value="Glyco_trans_1"/>
</dbReference>
<keyword evidence="4" id="KW-0328">Glycosyltransferase</keyword>
<accession>A6DJH2</accession>
<protein>
    <submittedName>
        <fullName evidence="4">Mannosyltransferase</fullName>
    </submittedName>
</protein>
<proteinExistence type="predicted"/>
<dbReference type="OrthoDB" id="9797829at2"/>
<dbReference type="InterPro" id="IPR028098">
    <property type="entry name" value="Glyco_trans_4-like_N"/>
</dbReference>
<dbReference type="EMBL" id="ABCK01000006">
    <property type="protein sequence ID" value="EDM28046.1"/>
    <property type="molecule type" value="Genomic_DNA"/>
</dbReference>
<keyword evidence="1 4" id="KW-0808">Transferase</keyword>
<reference evidence="4 5" key="1">
    <citation type="journal article" date="2010" name="J. Bacteriol.">
        <title>Genome sequence of Lentisphaera araneosa HTCC2155T, the type species of the order Lentisphaerales in the phylum Lentisphaerae.</title>
        <authorList>
            <person name="Thrash J.C."/>
            <person name="Cho J.C."/>
            <person name="Vergin K.L."/>
            <person name="Morris R.M."/>
            <person name="Giovannoni S.J."/>
        </authorList>
    </citation>
    <scope>NUCLEOTIDE SEQUENCE [LARGE SCALE GENOMIC DNA]</scope>
    <source>
        <strain evidence="4 5">HTCC2155</strain>
    </source>
</reference>
<dbReference type="Pfam" id="PF13439">
    <property type="entry name" value="Glyco_transf_4"/>
    <property type="match status" value="1"/>
</dbReference>
<dbReference type="eggNOG" id="COG0438">
    <property type="taxonomic scope" value="Bacteria"/>
</dbReference>
<dbReference type="Pfam" id="PF00534">
    <property type="entry name" value="Glycos_transf_1"/>
    <property type="match status" value="1"/>
</dbReference>